<proteinExistence type="predicted"/>
<name>A0AAW1L440_POPJA</name>
<evidence type="ECO:0000313" key="3">
    <source>
        <dbReference type="Proteomes" id="UP001458880"/>
    </source>
</evidence>
<evidence type="ECO:0000313" key="2">
    <source>
        <dbReference type="EMBL" id="KAK9728562.1"/>
    </source>
</evidence>
<evidence type="ECO:0000256" key="1">
    <source>
        <dbReference type="SAM" id="MobiDB-lite"/>
    </source>
</evidence>
<reference evidence="2 3" key="1">
    <citation type="journal article" date="2024" name="BMC Genomics">
        <title>De novo assembly and annotation of Popillia japonica's genome with initial clues to its potential as an invasive pest.</title>
        <authorList>
            <person name="Cucini C."/>
            <person name="Boschi S."/>
            <person name="Funari R."/>
            <person name="Cardaioli E."/>
            <person name="Iannotti N."/>
            <person name="Marturano G."/>
            <person name="Paoli F."/>
            <person name="Bruttini M."/>
            <person name="Carapelli A."/>
            <person name="Frati F."/>
            <person name="Nardi F."/>
        </authorList>
    </citation>
    <scope>NUCLEOTIDE SEQUENCE [LARGE SCALE GENOMIC DNA]</scope>
    <source>
        <strain evidence="2">DMR45628</strain>
    </source>
</reference>
<dbReference type="AlphaFoldDB" id="A0AAW1L440"/>
<feature type="region of interest" description="Disordered" evidence="1">
    <location>
        <begin position="325"/>
        <end position="359"/>
    </location>
</feature>
<organism evidence="2 3">
    <name type="scientific">Popillia japonica</name>
    <name type="common">Japanese beetle</name>
    <dbReference type="NCBI Taxonomy" id="7064"/>
    <lineage>
        <taxon>Eukaryota</taxon>
        <taxon>Metazoa</taxon>
        <taxon>Ecdysozoa</taxon>
        <taxon>Arthropoda</taxon>
        <taxon>Hexapoda</taxon>
        <taxon>Insecta</taxon>
        <taxon>Pterygota</taxon>
        <taxon>Neoptera</taxon>
        <taxon>Endopterygota</taxon>
        <taxon>Coleoptera</taxon>
        <taxon>Polyphaga</taxon>
        <taxon>Scarabaeiformia</taxon>
        <taxon>Scarabaeidae</taxon>
        <taxon>Rutelinae</taxon>
        <taxon>Popillia</taxon>
    </lineage>
</organism>
<accession>A0AAW1L440</accession>
<comment type="caution">
    <text evidence="2">The sequence shown here is derived from an EMBL/GenBank/DDBJ whole genome shotgun (WGS) entry which is preliminary data.</text>
</comment>
<gene>
    <name evidence="2" type="ORF">QE152_g17912</name>
</gene>
<keyword evidence="3" id="KW-1185">Reference proteome</keyword>
<sequence length="359" mass="40667">MVLFVDRNQFSCEDKMEELKNSFPALMHFTEGELKEGSMEFVKLHLEVQKGTKKDQTRYINTFYALPMTMDNSGVTDLEVIHKSTEMDIRIAEHKPESKEGNNRNDNRLEKEKIIIKAQSGKINIEEENINIKGINKTNKGNLLLEVVGGKAGLAVKQHIQQGDNNADIVIKANETTVHITDIDASIEQEERKTEIMKAERAAKNLVRIISMRSTRSGNQTATISLTNNIAKNVIQRGCHIFGHKKEECQNEDRSGQRLKCLKPDHKPRDCKVTPTCVVCRKEGHHADQIKCPDYRKLIEEGSIDISRKPIKLVNLGAPRIEFPFGGTKTLTSKGKNEKPQETPDIQWDPRGQYEMGPV</sequence>
<protein>
    <submittedName>
        <fullName evidence="2">Uncharacterized protein</fullName>
    </submittedName>
</protein>
<dbReference type="EMBL" id="JASPKY010000169">
    <property type="protein sequence ID" value="KAK9728562.1"/>
    <property type="molecule type" value="Genomic_DNA"/>
</dbReference>
<dbReference type="Proteomes" id="UP001458880">
    <property type="component" value="Unassembled WGS sequence"/>
</dbReference>